<sequence>MRKTRSTLAALAIGAAALAGLTGCSNMNEQQHTGCQVLDKERLMTNGSSGEKRVVTSCGVFAVEDSFAGGFNSYDRWNVLEIGKTFDIRTGGYRVGFFSMFPTVIEVESIG</sequence>
<name>A0A385D1U4_9CAUD</name>
<evidence type="ECO:0000313" key="1">
    <source>
        <dbReference type="EMBL" id="AXQ51891.1"/>
    </source>
</evidence>
<dbReference type="GeneID" id="63911581"/>
<evidence type="ECO:0000313" key="2">
    <source>
        <dbReference type="Proteomes" id="UP000264051"/>
    </source>
</evidence>
<protein>
    <recommendedName>
        <fullName evidence="3">Lipoprotein</fullName>
    </recommendedName>
</protein>
<proteinExistence type="predicted"/>
<dbReference type="Proteomes" id="UP000264051">
    <property type="component" value="Segment"/>
</dbReference>
<gene>
    <name evidence="1" type="primary">55</name>
    <name evidence="1" type="ORF">SEA_CATFISH_55</name>
</gene>
<dbReference type="PROSITE" id="PS51257">
    <property type="entry name" value="PROKAR_LIPOPROTEIN"/>
    <property type="match status" value="1"/>
</dbReference>
<keyword evidence="2" id="KW-1185">Reference proteome</keyword>
<evidence type="ECO:0008006" key="3">
    <source>
        <dbReference type="Google" id="ProtNLM"/>
    </source>
</evidence>
<dbReference type="KEGG" id="vg:63911581"/>
<dbReference type="RefSeq" id="YP_010050844.1">
    <property type="nucleotide sequence ID" value="NC_054434.1"/>
</dbReference>
<organism evidence="1 2">
    <name type="scientific">Gordonia phage Catfish</name>
    <dbReference type="NCBI Taxonomy" id="2301538"/>
    <lineage>
        <taxon>Viruses</taxon>
        <taxon>Duplodnaviria</taxon>
        <taxon>Heunggongvirae</taxon>
        <taxon>Uroviricota</taxon>
        <taxon>Caudoviricetes</taxon>
        <taxon>Ruthgordonvirinae</taxon>
        <taxon>Catfishvirus</taxon>
        <taxon>Catfishvirus catfish</taxon>
    </lineage>
</organism>
<dbReference type="EMBL" id="MH697580">
    <property type="protein sequence ID" value="AXQ51891.1"/>
    <property type="molecule type" value="Genomic_DNA"/>
</dbReference>
<accession>A0A385D1U4</accession>
<reference evidence="2" key="1">
    <citation type="submission" date="2018-07" db="EMBL/GenBank/DDBJ databases">
        <authorList>
            <person name="Byford A.D."/>
            <person name="Nguyen L.Q."/>
            <person name="Alvarez I.A."/>
            <person name="Bhandari M."/>
            <person name="Desselle J.R."/>
            <person name="Duong Q.-N.N."/>
            <person name="Dupree A.F."/>
            <person name="Feroben K.E."/>
            <person name="Garrison M.E."/>
            <person name="Higginbotham J.L."/>
            <person name="Hunter C.W."/>
            <person name="Knight B.A."/>
            <person name="Lee J.A."/>
            <person name="Lewis I.C."/>
            <person name="Long E.L."/>
            <person name="Rimal A."/>
            <person name="Sinnasone S."/>
            <person name="Tandukar J."/>
            <person name="Willis C.E."/>
            <person name="Nguyen A.V."/>
            <person name="Hancock A.M."/>
            <person name="Dicus A.P."/>
            <person name="Gallien G.E."/>
            <person name="Weidemeier A.M.D."/>
            <person name="Gissendanner C.R."/>
            <person name="Findley A.M."/>
            <person name="Bollivar D.W."/>
            <person name="Garlena R.A."/>
            <person name="Russell D.A."/>
            <person name="Pope W.H."/>
            <person name="Jacobs-Sera D."/>
            <person name="Hatfull G.F."/>
        </authorList>
    </citation>
    <scope>NUCLEOTIDE SEQUENCE [LARGE SCALE GENOMIC DNA]</scope>
</reference>